<accession>A0A0C2V497</accession>
<dbReference type="EMBL" id="JXRP01000020">
    <property type="protein sequence ID" value="KIL43857.1"/>
    <property type="molecule type" value="Genomic_DNA"/>
</dbReference>
<reference evidence="1 2" key="1">
    <citation type="submission" date="2015-01" db="EMBL/GenBank/DDBJ databases">
        <title>Genome sequencing of Jeotgalibacillus soli.</title>
        <authorList>
            <person name="Goh K.M."/>
            <person name="Chan K.-G."/>
            <person name="Yaakop A.S."/>
            <person name="Ee R."/>
            <person name="Gan H.M."/>
            <person name="Chan C.S."/>
        </authorList>
    </citation>
    <scope>NUCLEOTIDE SEQUENCE [LARGE SCALE GENOMIC DNA]</scope>
    <source>
        <strain evidence="1 2">P9</strain>
    </source>
</reference>
<dbReference type="AlphaFoldDB" id="A0A0C2V497"/>
<protein>
    <submittedName>
        <fullName evidence="1">Uncharacterized protein</fullName>
    </submittedName>
</protein>
<evidence type="ECO:0000313" key="2">
    <source>
        <dbReference type="Proteomes" id="UP000031938"/>
    </source>
</evidence>
<gene>
    <name evidence="1" type="ORF">KP78_36810</name>
</gene>
<organism evidence="1 2">
    <name type="scientific">Jeotgalibacillus soli</name>
    <dbReference type="NCBI Taxonomy" id="889306"/>
    <lineage>
        <taxon>Bacteria</taxon>
        <taxon>Bacillati</taxon>
        <taxon>Bacillota</taxon>
        <taxon>Bacilli</taxon>
        <taxon>Bacillales</taxon>
        <taxon>Caryophanaceae</taxon>
        <taxon>Jeotgalibacillus</taxon>
    </lineage>
</organism>
<sequence>MPDADESILLNKERKLFRRILFGRLAFYLGLNVGGNNE</sequence>
<keyword evidence="2" id="KW-1185">Reference proteome</keyword>
<comment type="caution">
    <text evidence="1">The sequence shown here is derived from an EMBL/GenBank/DDBJ whole genome shotgun (WGS) entry which is preliminary data.</text>
</comment>
<proteinExistence type="predicted"/>
<dbReference type="PATRIC" id="fig|889306.3.peg.3696"/>
<name>A0A0C2V497_9BACL</name>
<evidence type="ECO:0000313" key="1">
    <source>
        <dbReference type="EMBL" id="KIL43857.1"/>
    </source>
</evidence>
<dbReference type="Proteomes" id="UP000031938">
    <property type="component" value="Unassembled WGS sequence"/>
</dbReference>